<evidence type="ECO:0000313" key="3">
    <source>
        <dbReference type="Proteomes" id="UP001254848"/>
    </source>
</evidence>
<organism evidence="2 3">
    <name type="scientific">Anaeroselena agilis</name>
    <dbReference type="NCBI Taxonomy" id="3063788"/>
    <lineage>
        <taxon>Bacteria</taxon>
        <taxon>Bacillati</taxon>
        <taxon>Bacillota</taxon>
        <taxon>Negativicutes</taxon>
        <taxon>Acetonemataceae</taxon>
        <taxon>Anaeroselena</taxon>
    </lineage>
</organism>
<dbReference type="EMBL" id="JAUOZS010000001">
    <property type="protein sequence ID" value="MDT8902385.1"/>
    <property type="molecule type" value="Genomic_DNA"/>
</dbReference>
<accession>A0ABU3P016</accession>
<gene>
    <name evidence="2" type="ORF">Q4T40_14135</name>
</gene>
<keyword evidence="3" id="KW-1185">Reference proteome</keyword>
<name>A0ABU3P016_9FIRM</name>
<protein>
    <submittedName>
        <fullName evidence="2">Uncharacterized protein</fullName>
    </submittedName>
</protein>
<sequence>MARKGYRAGDVIYLGRLAGGKISVLPVLLVELVSVSIDGELWKVRSSESGDVYTHFIQYPDEEDDPGSDGPFIDIPVS</sequence>
<feature type="region of interest" description="Disordered" evidence="1">
    <location>
        <begin position="58"/>
        <end position="78"/>
    </location>
</feature>
<evidence type="ECO:0000256" key="1">
    <source>
        <dbReference type="SAM" id="MobiDB-lite"/>
    </source>
</evidence>
<evidence type="ECO:0000313" key="2">
    <source>
        <dbReference type="EMBL" id="MDT8902385.1"/>
    </source>
</evidence>
<comment type="caution">
    <text evidence="2">The sequence shown here is derived from an EMBL/GenBank/DDBJ whole genome shotgun (WGS) entry which is preliminary data.</text>
</comment>
<dbReference type="RefSeq" id="WP_413780868.1">
    <property type="nucleotide sequence ID" value="NZ_JAUOZS010000001.1"/>
</dbReference>
<proteinExistence type="predicted"/>
<reference evidence="2 3" key="1">
    <citation type="submission" date="2023-07" db="EMBL/GenBank/DDBJ databases">
        <title>The novel representative of Negativicutes class, Anaeroselena agilis gen. nov. sp. nov.</title>
        <authorList>
            <person name="Prokofeva M.I."/>
            <person name="Elcheninov A.G."/>
            <person name="Klyukina A."/>
            <person name="Kublanov I.V."/>
            <person name="Frolov E.N."/>
            <person name="Podosokorskaya O.A."/>
        </authorList>
    </citation>
    <scope>NUCLEOTIDE SEQUENCE [LARGE SCALE GENOMIC DNA]</scope>
    <source>
        <strain evidence="2 3">4137-cl</strain>
    </source>
</reference>
<dbReference type="Proteomes" id="UP001254848">
    <property type="component" value="Unassembled WGS sequence"/>
</dbReference>